<keyword evidence="4 6" id="KW-0472">Membrane</keyword>
<feature type="transmembrane region" description="Helical" evidence="6">
    <location>
        <begin position="121"/>
        <end position="140"/>
    </location>
</feature>
<dbReference type="Pfam" id="PF07690">
    <property type="entry name" value="MFS_1"/>
    <property type="match status" value="1"/>
</dbReference>
<dbReference type="Proteomes" id="UP000053095">
    <property type="component" value="Unassembled WGS sequence"/>
</dbReference>
<feature type="compositionally biased region" description="Low complexity" evidence="5">
    <location>
        <begin position="13"/>
        <end position="26"/>
    </location>
</feature>
<evidence type="ECO:0000313" key="7">
    <source>
        <dbReference type="EMBL" id="GAM40362.1"/>
    </source>
</evidence>
<accession>A0A0B8MY47</accession>
<evidence type="ECO:0008006" key="9">
    <source>
        <dbReference type="Google" id="ProtNLM"/>
    </source>
</evidence>
<feature type="transmembrane region" description="Helical" evidence="6">
    <location>
        <begin position="295"/>
        <end position="318"/>
    </location>
</feature>
<dbReference type="PANTHER" id="PTHR23502:SF153">
    <property type="entry name" value="MULTIDRUG TRANSPORTER, PUTATIVE (AFU_ORTHOLOGUE AFUA_7G00230)-RELATED"/>
    <property type="match status" value="1"/>
</dbReference>
<dbReference type="InterPro" id="IPR036259">
    <property type="entry name" value="MFS_trans_sf"/>
</dbReference>
<dbReference type="GO" id="GO:0016020">
    <property type="term" value="C:membrane"/>
    <property type="evidence" value="ECO:0007669"/>
    <property type="project" value="UniProtKB-SubCell"/>
</dbReference>
<dbReference type="EMBL" id="DF933834">
    <property type="protein sequence ID" value="GAM40362.1"/>
    <property type="molecule type" value="Genomic_DNA"/>
</dbReference>
<dbReference type="CDD" id="cd17323">
    <property type="entry name" value="MFS_Tpo1_MDR_like"/>
    <property type="match status" value="1"/>
</dbReference>
<reference evidence="8" key="1">
    <citation type="journal article" date="2015" name="Genome Announc.">
        <title>Draft genome sequence of Talaromyces cellulolyticus strain Y-94, a source of lignocellulosic biomass-degrading enzymes.</title>
        <authorList>
            <person name="Fujii T."/>
            <person name="Koike H."/>
            <person name="Sawayama S."/>
            <person name="Yano S."/>
            <person name="Inoue H."/>
        </authorList>
    </citation>
    <scope>NUCLEOTIDE SEQUENCE [LARGE SCALE GENOMIC DNA]</scope>
    <source>
        <strain evidence="8">Y-94</strain>
    </source>
</reference>
<proteinExistence type="predicted"/>
<keyword evidence="2 6" id="KW-0812">Transmembrane</keyword>
<feature type="transmembrane region" description="Helical" evidence="6">
    <location>
        <begin position="377"/>
        <end position="396"/>
    </location>
</feature>
<organism evidence="7 8">
    <name type="scientific">Talaromyces pinophilus</name>
    <name type="common">Penicillium pinophilum</name>
    <dbReference type="NCBI Taxonomy" id="128442"/>
    <lineage>
        <taxon>Eukaryota</taxon>
        <taxon>Fungi</taxon>
        <taxon>Dikarya</taxon>
        <taxon>Ascomycota</taxon>
        <taxon>Pezizomycotina</taxon>
        <taxon>Eurotiomycetes</taxon>
        <taxon>Eurotiomycetidae</taxon>
        <taxon>Eurotiales</taxon>
        <taxon>Trichocomaceae</taxon>
        <taxon>Talaromyces</taxon>
        <taxon>Talaromyces sect. Talaromyces</taxon>
    </lineage>
</organism>
<dbReference type="SUPFAM" id="SSF103473">
    <property type="entry name" value="MFS general substrate transporter"/>
    <property type="match status" value="1"/>
</dbReference>
<feature type="transmembrane region" description="Helical" evidence="6">
    <location>
        <begin position="470"/>
        <end position="490"/>
    </location>
</feature>
<feature type="transmembrane region" description="Helical" evidence="6">
    <location>
        <begin position="193"/>
        <end position="215"/>
    </location>
</feature>
<evidence type="ECO:0000256" key="1">
    <source>
        <dbReference type="ARBA" id="ARBA00004141"/>
    </source>
</evidence>
<evidence type="ECO:0000256" key="4">
    <source>
        <dbReference type="ARBA" id="ARBA00023136"/>
    </source>
</evidence>
<sequence>MEGKASNTDLTTPAQPISQLPQQSISSTPTLAEVLKAECTEKGTATEGPLTNPACQADDDSEIVKWDGESDPELPLNWPSSKKWQNVVMVSALTFVTPFASSMFAPAINQVMAEMGTTNRDIGSFGVSIYLLGYAFGPLVLGPCSELYGRLIVYHICALLFILCNVACAAPLTIGPGTVADCFRQEERGRAMAVWTMPVLLGPCLGPAIGAYVSRSLGWRWNFWLLIIVGGFKSSAVSLFCLVFQQETHPLTLLKRKAARLRKSTGNPNIRHVDHATISRSQIITTSIVRPIKMLFLSPVVFGLSLLTAVAYGTLYLFFTTVTDVFASRYGIVTNVGLIYLGCGCGQFAGLLILGLVSDAIVKRAAKGGEMKPEYRLPPTILGGSMIPIGLLIYGWTAEYSVFWFVPVIGTFFIGFGMITVFTPVGTYLIDAFPMYAASATAANTVLRSVGGAFLPLAGPRMYSSLGQGWGNTLLAGISLLMMGMIFMSLKYGERLRTHPKYQMKL</sequence>
<protein>
    <recommendedName>
        <fullName evidence="9">Major facilitator superfamily (MFS) profile domain-containing protein</fullName>
    </recommendedName>
</protein>
<feature type="transmembrane region" description="Helical" evidence="6">
    <location>
        <begin position="87"/>
        <end position="109"/>
    </location>
</feature>
<evidence type="ECO:0000256" key="6">
    <source>
        <dbReference type="SAM" id="Phobius"/>
    </source>
</evidence>
<dbReference type="GO" id="GO:0022857">
    <property type="term" value="F:transmembrane transporter activity"/>
    <property type="evidence" value="ECO:0007669"/>
    <property type="project" value="InterPro"/>
</dbReference>
<evidence type="ECO:0000256" key="5">
    <source>
        <dbReference type="SAM" id="MobiDB-lite"/>
    </source>
</evidence>
<comment type="subcellular location">
    <subcellularLocation>
        <location evidence="1">Membrane</location>
        <topology evidence="1">Multi-pass membrane protein</topology>
    </subcellularLocation>
</comment>
<feature type="transmembrane region" description="Helical" evidence="6">
    <location>
        <begin position="338"/>
        <end position="357"/>
    </location>
</feature>
<evidence type="ECO:0000256" key="3">
    <source>
        <dbReference type="ARBA" id="ARBA00022989"/>
    </source>
</evidence>
<feature type="transmembrane region" description="Helical" evidence="6">
    <location>
        <begin position="221"/>
        <end position="244"/>
    </location>
</feature>
<evidence type="ECO:0000256" key="2">
    <source>
        <dbReference type="ARBA" id="ARBA00022692"/>
    </source>
</evidence>
<keyword evidence="3 6" id="KW-1133">Transmembrane helix</keyword>
<dbReference type="FunFam" id="1.20.1250.20:FF:000011">
    <property type="entry name" value="MFS multidrug transporter, putative"/>
    <property type="match status" value="1"/>
</dbReference>
<feature type="region of interest" description="Disordered" evidence="5">
    <location>
        <begin position="1"/>
        <end position="26"/>
    </location>
</feature>
<name>A0A0B8MY47_TALPI</name>
<keyword evidence="8" id="KW-1185">Reference proteome</keyword>
<dbReference type="PANTHER" id="PTHR23502">
    <property type="entry name" value="MAJOR FACILITATOR SUPERFAMILY"/>
    <property type="match status" value="1"/>
</dbReference>
<feature type="transmembrane region" description="Helical" evidence="6">
    <location>
        <begin position="435"/>
        <end position="458"/>
    </location>
</feature>
<feature type="compositionally biased region" description="Polar residues" evidence="5">
    <location>
        <begin position="1"/>
        <end position="12"/>
    </location>
</feature>
<dbReference type="InterPro" id="IPR011701">
    <property type="entry name" value="MFS"/>
</dbReference>
<feature type="transmembrane region" description="Helical" evidence="6">
    <location>
        <begin position="402"/>
        <end position="423"/>
    </location>
</feature>
<gene>
    <name evidence="7" type="ORF">TCE0_038r12657</name>
</gene>
<feature type="transmembrane region" description="Helical" evidence="6">
    <location>
        <begin position="152"/>
        <end position="172"/>
    </location>
</feature>
<dbReference type="Gene3D" id="1.20.1250.20">
    <property type="entry name" value="MFS general substrate transporter like domains"/>
    <property type="match status" value="1"/>
</dbReference>
<dbReference type="AlphaFoldDB" id="A0A0B8MY47"/>
<evidence type="ECO:0000313" key="8">
    <source>
        <dbReference type="Proteomes" id="UP000053095"/>
    </source>
</evidence>